<protein>
    <submittedName>
        <fullName evidence="1">Uncharacterized protein</fullName>
    </submittedName>
</protein>
<sequence length="135" mass="15571">MTRSAPKCPKCKSTMHQEYGVWRCLNDSEEIEDNYARHQFYEKNKDQIIADYQAGGPRQLEAKWNMGGPAWFHLRKRWGVAKLGNRARPVPAAPINGSPPLPAWSDTWPESVQLAWLGIWISLTETKRKEVVKHE</sequence>
<proteinExistence type="predicted"/>
<dbReference type="EMBL" id="MT145176">
    <property type="protein sequence ID" value="QJI04400.1"/>
    <property type="molecule type" value="Genomic_DNA"/>
</dbReference>
<name>A0A6M3Y2F8_9ZZZZ</name>
<organism evidence="1">
    <name type="scientific">viral metagenome</name>
    <dbReference type="NCBI Taxonomy" id="1070528"/>
    <lineage>
        <taxon>unclassified sequences</taxon>
        <taxon>metagenomes</taxon>
        <taxon>organismal metagenomes</taxon>
    </lineage>
</organism>
<evidence type="ECO:0000313" key="1">
    <source>
        <dbReference type="EMBL" id="QJI04400.1"/>
    </source>
</evidence>
<reference evidence="1" key="1">
    <citation type="submission" date="2020-03" db="EMBL/GenBank/DDBJ databases">
        <title>The deep terrestrial virosphere.</title>
        <authorList>
            <person name="Holmfeldt K."/>
            <person name="Nilsson E."/>
            <person name="Simone D."/>
            <person name="Lopez-Fernandez M."/>
            <person name="Wu X."/>
            <person name="de Brujin I."/>
            <person name="Lundin D."/>
            <person name="Andersson A."/>
            <person name="Bertilsson S."/>
            <person name="Dopson M."/>
        </authorList>
    </citation>
    <scope>NUCLEOTIDE SEQUENCE</scope>
    <source>
        <strain evidence="1">TM448B07783</strain>
    </source>
</reference>
<gene>
    <name evidence="1" type="ORF">TM448B07783_0006</name>
</gene>
<accession>A0A6M3Y2F8</accession>
<dbReference type="AlphaFoldDB" id="A0A6M3Y2F8"/>